<accession>A0ABT8SBL7</accession>
<name>A0ABT8SBL7_9BURK</name>
<evidence type="ECO:0000256" key="1">
    <source>
        <dbReference type="ARBA" id="ARBA00022741"/>
    </source>
</evidence>
<evidence type="ECO:0000256" key="2">
    <source>
        <dbReference type="ARBA" id="ARBA00022763"/>
    </source>
</evidence>
<protein>
    <submittedName>
        <fullName evidence="11">DEAD/DEAH box helicase</fullName>
    </submittedName>
</protein>
<dbReference type="PROSITE" id="PS51194">
    <property type="entry name" value="HELICASE_CTER"/>
    <property type="match status" value="1"/>
</dbReference>
<dbReference type="InterPro" id="IPR027417">
    <property type="entry name" value="P-loop_NTPase"/>
</dbReference>
<dbReference type="InterPro" id="IPR011545">
    <property type="entry name" value="DEAD/DEAH_box_helicase_dom"/>
</dbReference>
<feature type="region of interest" description="Disordered" evidence="8">
    <location>
        <begin position="726"/>
        <end position="787"/>
    </location>
</feature>
<dbReference type="PANTHER" id="PTHR47964:SF1">
    <property type="entry name" value="ATP-DEPENDENT DNA HELICASE HOMOLOG RECG, CHLOROPLASTIC"/>
    <property type="match status" value="1"/>
</dbReference>
<dbReference type="InterPro" id="IPR014001">
    <property type="entry name" value="Helicase_ATP-bd"/>
</dbReference>
<gene>
    <name evidence="11" type="ORF">Q2T77_25220</name>
</gene>
<dbReference type="SUPFAM" id="SSF52540">
    <property type="entry name" value="P-loop containing nucleoside triphosphate hydrolases"/>
    <property type="match status" value="1"/>
</dbReference>
<dbReference type="PANTHER" id="PTHR47964">
    <property type="entry name" value="ATP-DEPENDENT DNA HELICASE HOMOLOG RECG, CHLOROPLASTIC"/>
    <property type="match status" value="1"/>
</dbReference>
<dbReference type="PROSITE" id="PS51192">
    <property type="entry name" value="HELICASE_ATP_BIND_1"/>
    <property type="match status" value="1"/>
</dbReference>
<dbReference type="RefSeq" id="WP_301813356.1">
    <property type="nucleotide sequence ID" value="NZ_JAUJZH010000021.1"/>
</dbReference>
<dbReference type="GO" id="GO:0004386">
    <property type="term" value="F:helicase activity"/>
    <property type="evidence" value="ECO:0007669"/>
    <property type="project" value="UniProtKB-KW"/>
</dbReference>
<keyword evidence="1" id="KW-0547">Nucleotide-binding</keyword>
<dbReference type="InterPro" id="IPR047112">
    <property type="entry name" value="RecG/Mfd"/>
</dbReference>
<dbReference type="Proteomes" id="UP001169027">
    <property type="component" value="Unassembled WGS sequence"/>
</dbReference>
<evidence type="ECO:0000256" key="5">
    <source>
        <dbReference type="ARBA" id="ARBA00022840"/>
    </source>
</evidence>
<dbReference type="SMART" id="SM00490">
    <property type="entry name" value="HELICc"/>
    <property type="match status" value="1"/>
</dbReference>
<keyword evidence="2" id="KW-0227">DNA damage</keyword>
<evidence type="ECO:0000259" key="9">
    <source>
        <dbReference type="PROSITE" id="PS51192"/>
    </source>
</evidence>
<reference evidence="11" key="1">
    <citation type="submission" date="2023-06" db="EMBL/GenBank/DDBJ databases">
        <authorList>
            <person name="Jiang Y."/>
            <person name="Liu Q."/>
        </authorList>
    </citation>
    <scope>NUCLEOTIDE SEQUENCE</scope>
    <source>
        <strain evidence="11">CGMCC 1.12090</strain>
    </source>
</reference>
<evidence type="ECO:0000256" key="7">
    <source>
        <dbReference type="ARBA" id="ARBA00023204"/>
    </source>
</evidence>
<evidence type="ECO:0000256" key="3">
    <source>
        <dbReference type="ARBA" id="ARBA00022801"/>
    </source>
</evidence>
<dbReference type="Pfam" id="PF00270">
    <property type="entry name" value="DEAD"/>
    <property type="match status" value="1"/>
</dbReference>
<keyword evidence="3" id="KW-0378">Hydrolase</keyword>
<dbReference type="EMBL" id="JAUKVY010000021">
    <property type="protein sequence ID" value="MDO1535592.1"/>
    <property type="molecule type" value="Genomic_DNA"/>
</dbReference>
<evidence type="ECO:0000313" key="12">
    <source>
        <dbReference type="Proteomes" id="UP001169027"/>
    </source>
</evidence>
<feature type="domain" description="Helicase C-terminal" evidence="10">
    <location>
        <begin position="502"/>
        <end position="662"/>
    </location>
</feature>
<sequence>MASTPTFLSRLKLSDPDLALLCVPAAYIDCTSSITDLDEADHSGKTSHLLSLVVTDRVMAVNKDKSPAVWGGRVITSMAELQEKQYPFWKNIGRLQIEVADDTGRVAYLNSFAPWGWRTTQIGSKVHFLGTVKRFGDKLYVEPGAEQPHSGAIGGIWARYLGMPGRVTGEAVTGAVHAVLDKEAAYLKSERHIVAAMQLDEAGVLACVQYDLDELAEGLPVFSTLRELLVALHRPVSVTAGERALQLAQRIDAASIRTAARTQSKRQPHRDAPLIVPDQQVLDLAAKQAETLTDDQRTAILGIASALRSPVPMNGLIPGDVGTGKTLTFLLPAIVAHQNGASVVIMAPTIILANQIAKQIVRRFAGGIRGVERVEAGKKIRNKDHILVGTSGLTSACSKAGIVPNVLVMDEQHKLSVQTRGALVGPATHVIEATATPIPRSLATVFFDGMQVFTLRQAPVERSITSHIVDVRSRGAVTRAIRETIAARRRVLVIYPRVDSAEVTKKAKASKEGAQLELGATTEDTTRTAQGVVDAAATFEQAFPGKVVALHGLLSDDEKDVAIQQITSLEKPLAVASVVVETGIDIPDIGLVVIRDADRLGLSQLHQLRGRLVRNGGAADFFMMVESIDALEDAALERLMACKLTTNGFRLAEIDMKHRGFGSYVDDSQTGSSQGVFRLTKIAPADFLGIATATAAAGEPGAADVEDANEADALMRRVRKEVEKLRQAVAAGESPVSPAARAEPAPPARLSTPPGSFKPRPPAPAPRPAHAAPQPRPAPAGQPGQQLGFRLLPARPEVRAPASPTPVVGRFPAHASRTPVAPPPLPPGAIERIRAGFDFSAAEPLPAPTAKADPAAVPGFPPRRAFPSRG</sequence>
<organism evidence="11 12">
    <name type="scientific">Variovorax ginsengisoli</name>
    <dbReference type="NCBI Taxonomy" id="363844"/>
    <lineage>
        <taxon>Bacteria</taxon>
        <taxon>Pseudomonadati</taxon>
        <taxon>Pseudomonadota</taxon>
        <taxon>Betaproteobacteria</taxon>
        <taxon>Burkholderiales</taxon>
        <taxon>Comamonadaceae</taxon>
        <taxon>Variovorax</taxon>
    </lineage>
</organism>
<dbReference type="Pfam" id="PF00271">
    <property type="entry name" value="Helicase_C"/>
    <property type="match status" value="1"/>
</dbReference>
<evidence type="ECO:0000256" key="4">
    <source>
        <dbReference type="ARBA" id="ARBA00022806"/>
    </source>
</evidence>
<keyword evidence="5" id="KW-0067">ATP-binding</keyword>
<feature type="domain" description="Helicase ATP-binding" evidence="9">
    <location>
        <begin position="306"/>
        <end position="455"/>
    </location>
</feature>
<dbReference type="Gene3D" id="3.40.50.300">
    <property type="entry name" value="P-loop containing nucleotide triphosphate hydrolases"/>
    <property type="match status" value="2"/>
</dbReference>
<keyword evidence="12" id="KW-1185">Reference proteome</keyword>
<evidence type="ECO:0000259" key="10">
    <source>
        <dbReference type="PROSITE" id="PS51194"/>
    </source>
</evidence>
<keyword evidence="6" id="KW-0238">DNA-binding</keyword>
<evidence type="ECO:0000256" key="6">
    <source>
        <dbReference type="ARBA" id="ARBA00023125"/>
    </source>
</evidence>
<feature type="compositionally biased region" description="Low complexity" evidence="8">
    <location>
        <begin position="733"/>
        <end position="743"/>
    </location>
</feature>
<evidence type="ECO:0000313" key="11">
    <source>
        <dbReference type="EMBL" id="MDO1535592.1"/>
    </source>
</evidence>
<feature type="region of interest" description="Disordered" evidence="8">
    <location>
        <begin position="799"/>
        <end position="870"/>
    </location>
</feature>
<proteinExistence type="predicted"/>
<keyword evidence="4 11" id="KW-0347">Helicase</keyword>
<keyword evidence="7" id="KW-0234">DNA repair</keyword>
<evidence type="ECO:0000256" key="8">
    <source>
        <dbReference type="SAM" id="MobiDB-lite"/>
    </source>
</evidence>
<dbReference type="SMART" id="SM00487">
    <property type="entry name" value="DEXDc"/>
    <property type="match status" value="1"/>
</dbReference>
<comment type="caution">
    <text evidence="11">The sequence shown here is derived from an EMBL/GenBank/DDBJ whole genome shotgun (WGS) entry which is preliminary data.</text>
</comment>
<dbReference type="InterPro" id="IPR001650">
    <property type="entry name" value="Helicase_C-like"/>
</dbReference>